<feature type="signal peptide" evidence="2">
    <location>
        <begin position="1"/>
        <end position="18"/>
    </location>
</feature>
<feature type="region of interest" description="Disordered" evidence="1">
    <location>
        <begin position="350"/>
        <end position="369"/>
    </location>
</feature>
<reference evidence="3 4" key="1">
    <citation type="journal article" date="2016" name="Nat. Commun.">
        <title>Extremotolerant tardigrade genome and improved radiotolerance of human cultured cells by tardigrade-unique protein.</title>
        <authorList>
            <person name="Hashimoto T."/>
            <person name="Horikawa D.D."/>
            <person name="Saito Y."/>
            <person name="Kuwahara H."/>
            <person name="Kozuka-Hata H."/>
            <person name="Shin-I T."/>
            <person name="Minakuchi Y."/>
            <person name="Ohishi K."/>
            <person name="Motoyama A."/>
            <person name="Aizu T."/>
            <person name="Enomoto A."/>
            <person name="Kondo K."/>
            <person name="Tanaka S."/>
            <person name="Hara Y."/>
            <person name="Koshikawa S."/>
            <person name="Sagara H."/>
            <person name="Miura T."/>
            <person name="Yokobori S."/>
            <person name="Miyagawa K."/>
            <person name="Suzuki Y."/>
            <person name="Kubo T."/>
            <person name="Oyama M."/>
            <person name="Kohara Y."/>
            <person name="Fujiyama A."/>
            <person name="Arakawa K."/>
            <person name="Katayama T."/>
            <person name="Toyoda A."/>
            <person name="Kunieda T."/>
        </authorList>
    </citation>
    <scope>NUCLEOTIDE SEQUENCE [LARGE SCALE GENOMIC DNA]</scope>
    <source>
        <strain evidence="3 4">YOKOZUNA-1</strain>
    </source>
</reference>
<keyword evidence="2" id="KW-0732">Signal</keyword>
<name>A0A1D1VYI1_RAMVA</name>
<proteinExistence type="predicted"/>
<evidence type="ECO:0000256" key="2">
    <source>
        <dbReference type="SAM" id="SignalP"/>
    </source>
</evidence>
<evidence type="ECO:0000256" key="1">
    <source>
        <dbReference type="SAM" id="MobiDB-lite"/>
    </source>
</evidence>
<dbReference type="Proteomes" id="UP000186922">
    <property type="component" value="Unassembled WGS sequence"/>
</dbReference>
<dbReference type="OrthoDB" id="10565336at2759"/>
<feature type="chain" id="PRO_5008898986" description="Ig-like domain-containing protein" evidence="2">
    <location>
        <begin position="19"/>
        <end position="409"/>
    </location>
</feature>
<dbReference type="EMBL" id="BDGG01000011">
    <property type="protein sequence ID" value="GAV04878.1"/>
    <property type="molecule type" value="Genomic_DNA"/>
</dbReference>
<sequence>MIFAFLSLFLLIFHFGSTASSANLAFHKHDEKFPDDFCDKYDQYLTAWKACFLLNGTNIQSQKYHEIICMDPSDEALRWSLEVYAKQECKRPLRLYITQLRFNPDPNIFRSVADHLVTLFIKSWEPEPVENAHSHVVQTFDHEGRYYLKGHPFLHLKHVKHLDIEFATGANFNSIPTGFFNGLDGLEALIIENLPRGSSIALGTFQPLALLKCITILGTTISCSCQANDHPSNRGHWLHQWLHRHGHLWSSADFQKPVTYQDTETREGRPFTCKVKVDCEVTIDDPPSKLIVDFHKYKFHRHCLHNTSTTVVTTYPPSTAGSTTQATTMETDAKLDVAPPCESMDSLENRAAGRKARNNNSRLPDGQVLCKQEPEYPEPISQESRSSAPVRNGGHLILVAMALCTFGGI</sequence>
<dbReference type="AlphaFoldDB" id="A0A1D1VYI1"/>
<evidence type="ECO:0000313" key="4">
    <source>
        <dbReference type="Proteomes" id="UP000186922"/>
    </source>
</evidence>
<organism evidence="3 4">
    <name type="scientific">Ramazzottius varieornatus</name>
    <name type="common">Water bear</name>
    <name type="synonym">Tardigrade</name>
    <dbReference type="NCBI Taxonomy" id="947166"/>
    <lineage>
        <taxon>Eukaryota</taxon>
        <taxon>Metazoa</taxon>
        <taxon>Ecdysozoa</taxon>
        <taxon>Tardigrada</taxon>
        <taxon>Eutardigrada</taxon>
        <taxon>Parachela</taxon>
        <taxon>Hypsibioidea</taxon>
        <taxon>Ramazzottiidae</taxon>
        <taxon>Ramazzottius</taxon>
    </lineage>
</organism>
<keyword evidence="4" id="KW-1185">Reference proteome</keyword>
<dbReference type="InterPro" id="IPR032675">
    <property type="entry name" value="LRR_dom_sf"/>
</dbReference>
<accession>A0A1D1VYI1</accession>
<comment type="caution">
    <text evidence="3">The sequence shown here is derived from an EMBL/GenBank/DDBJ whole genome shotgun (WGS) entry which is preliminary data.</text>
</comment>
<gene>
    <name evidence="3" type="primary">RvY_15086-1</name>
    <name evidence="3" type="synonym">RvY_15086.1</name>
    <name evidence="3" type="ORF">RvY_15086</name>
</gene>
<dbReference type="Gene3D" id="3.80.10.10">
    <property type="entry name" value="Ribonuclease Inhibitor"/>
    <property type="match status" value="1"/>
</dbReference>
<evidence type="ECO:0008006" key="5">
    <source>
        <dbReference type="Google" id="ProtNLM"/>
    </source>
</evidence>
<evidence type="ECO:0000313" key="3">
    <source>
        <dbReference type="EMBL" id="GAV04878.1"/>
    </source>
</evidence>
<protein>
    <recommendedName>
        <fullName evidence="5">Ig-like domain-containing protein</fullName>
    </recommendedName>
</protein>